<dbReference type="RefSeq" id="WP_307689658.1">
    <property type="nucleotide sequence ID" value="NZ_JAUSRO010000006.1"/>
</dbReference>
<evidence type="ECO:0000256" key="1">
    <source>
        <dbReference type="SAM" id="SignalP"/>
    </source>
</evidence>
<evidence type="ECO:0000313" key="2">
    <source>
        <dbReference type="EMBL" id="MDP9899832.1"/>
    </source>
</evidence>
<dbReference type="Proteomes" id="UP001226867">
    <property type="component" value="Unassembled WGS sequence"/>
</dbReference>
<proteinExistence type="predicted"/>
<evidence type="ECO:0008006" key="4">
    <source>
        <dbReference type="Google" id="ProtNLM"/>
    </source>
</evidence>
<gene>
    <name evidence="2" type="ORF">J2W36_002083</name>
</gene>
<keyword evidence="3" id="KW-1185">Reference proteome</keyword>
<comment type="caution">
    <text evidence="2">The sequence shown here is derived from an EMBL/GenBank/DDBJ whole genome shotgun (WGS) entry which is preliminary data.</text>
</comment>
<accession>A0ABT9S647</accession>
<reference evidence="2 3" key="1">
    <citation type="submission" date="2023-07" db="EMBL/GenBank/DDBJ databases">
        <title>Sorghum-associated microbial communities from plants grown in Nebraska, USA.</title>
        <authorList>
            <person name="Schachtman D."/>
        </authorList>
    </citation>
    <scope>NUCLEOTIDE SEQUENCE [LARGE SCALE GENOMIC DNA]</scope>
    <source>
        <strain evidence="2 3">DS1607</strain>
    </source>
</reference>
<feature type="signal peptide" evidence="1">
    <location>
        <begin position="1"/>
        <end position="19"/>
    </location>
</feature>
<organism evidence="2 3">
    <name type="scientific">Variovorax ginsengisoli</name>
    <dbReference type="NCBI Taxonomy" id="363844"/>
    <lineage>
        <taxon>Bacteria</taxon>
        <taxon>Pseudomonadati</taxon>
        <taxon>Pseudomonadota</taxon>
        <taxon>Betaproteobacteria</taxon>
        <taxon>Burkholderiales</taxon>
        <taxon>Comamonadaceae</taxon>
        <taxon>Variovorax</taxon>
    </lineage>
</organism>
<dbReference type="EMBL" id="JAUSRO010000006">
    <property type="protein sequence ID" value="MDP9899832.1"/>
    <property type="molecule type" value="Genomic_DNA"/>
</dbReference>
<protein>
    <recommendedName>
        <fullName evidence="4">Lipoprotein</fullName>
    </recommendedName>
</protein>
<keyword evidence="1" id="KW-0732">Signal</keyword>
<sequence length="88" mass="8015">MPIFSAVRTLAAARRPARAAMTGLCLCAVVLSSGCAVVAVGGAVVSVAGTAVSVGASAVGLAADAAIGTARLGGRAVGAVLPGGGAAP</sequence>
<evidence type="ECO:0000313" key="3">
    <source>
        <dbReference type="Proteomes" id="UP001226867"/>
    </source>
</evidence>
<name>A0ABT9S647_9BURK</name>
<feature type="chain" id="PRO_5046077683" description="Lipoprotein" evidence="1">
    <location>
        <begin position="20"/>
        <end position="88"/>
    </location>
</feature>